<evidence type="ECO:0000313" key="4">
    <source>
        <dbReference type="Proteomes" id="UP001479436"/>
    </source>
</evidence>
<dbReference type="Proteomes" id="UP001479436">
    <property type="component" value="Unassembled WGS sequence"/>
</dbReference>
<evidence type="ECO:0000256" key="2">
    <source>
        <dbReference type="SAM" id="Phobius"/>
    </source>
</evidence>
<dbReference type="EMBL" id="JASJQH010007821">
    <property type="protein sequence ID" value="KAK9701351.1"/>
    <property type="molecule type" value="Genomic_DNA"/>
</dbReference>
<comment type="caution">
    <text evidence="3">The sequence shown here is derived from an EMBL/GenBank/DDBJ whole genome shotgun (WGS) entry which is preliminary data.</text>
</comment>
<feature type="transmembrane region" description="Helical" evidence="2">
    <location>
        <begin position="98"/>
        <end position="118"/>
    </location>
</feature>
<evidence type="ECO:0000256" key="1">
    <source>
        <dbReference type="SAM" id="MobiDB-lite"/>
    </source>
</evidence>
<reference evidence="3 4" key="1">
    <citation type="submission" date="2023-04" db="EMBL/GenBank/DDBJ databases">
        <title>Genome of Basidiobolus ranarum AG-B5.</title>
        <authorList>
            <person name="Stajich J.E."/>
            <person name="Carter-House D."/>
            <person name="Gryganskyi A."/>
        </authorList>
    </citation>
    <scope>NUCLEOTIDE SEQUENCE [LARGE SCALE GENOMIC DNA]</scope>
    <source>
        <strain evidence="3 4">AG-B5</strain>
    </source>
</reference>
<feature type="compositionally biased region" description="Low complexity" evidence="1">
    <location>
        <begin position="1"/>
        <end position="15"/>
    </location>
</feature>
<evidence type="ECO:0000313" key="3">
    <source>
        <dbReference type="EMBL" id="KAK9701351.1"/>
    </source>
</evidence>
<feature type="transmembrane region" description="Helical" evidence="2">
    <location>
        <begin position="65"/>
        <end position="86"/>
    </location>
</feature>
<gene>
    <name evidence="3" type="ORF">K7432_011758</name>
</gene>
<feature type="transmembrane region" description="Helical" evidence="2">
    <location>
        <begin position="163"/>
        <end position="182"/>
    </location>
</feature>
<accession>A0ABR2VTC1</accession>
<feature type="region of interest" description="Disordered" evidence="1">
    <location>
        <begin position="1"/>
        <end position="34"/>
    </location>
</feature>
<keyword evidence="2" id="KW-1133">Transmembrane helix</keyword>
<feature type="transmembrane region" description="Helical" evidence="2">
    <location>
        <begin position="214"/>
        <end position="233"/>
    </location>
</feature>
<keyword evidence="4" id="KW-1185">Reference proteome</keyword>
<proteinExistence type="predicted"/>
<name>A0ABR2VTC1_9FUNG</name>
<keyword evidence="2" id="KW-0472">Membrane</keyword>
<organism evidence="3 4">
    <name type="scientific">Basidiobolus ranarum</name>
    <dbReference type="NCBI Taxonomy" id="34480"/>
    <lineage>
        <taxon>Eukaryota</taxon>
        <taxon>Fungi</taxon>
        <taxon>Fungi incertae sedis</taxon>
        <taxon>Zoopagomycota</taxon>
        <taxon>Entomophthoromycotina</taxon>
        <taxon>Basidiobolomycetes</taxon>
        <taxon>Basidiobolales</taxon>
        <taxon>Basidiobolaceae</taxon>
        <taxon>Basidiobolus</taxon>
    </lineage>
</organism>
<protein>
    <submittedName>
        <fullName evidence="3">Uncharacterized protein</fullName>
    </submittedName>
</protein>
<sequence>MLSSSPSSSMTSSTSNLCEKPIIPSTHPASIPQRGKRPRYVSFVSPEYISPQLDRKRSWTHRWPLLLIRMTILITTILLLDSIVQFIHICGASGSTTFTITCGILSWIVSFIYILSWVRGRINQCRTVKVTGSSGAAVDPEANEGSPLVQHVTKRRSRNMIHLSTQLGIFLMWGAVFIDWLVRRLEGGNNILVFISDYPSESVQKCSSFSETTIHLTLVQVVLWALTTIFIWVDIRRRTF</sequence>
<keyword evidence="2" id="KW-0812">Transmembrane</keyword>